<dbReference type="InterPro" id="IPR011044">
    <property type="entry name" value="Quino_amine_DH_bsu"/>
</dbReference>
<dbReference type="InterPro" id="IPR001841">
    <property type="entry name" value="Znf_RING"/>
</dbReference>
<dbReference type="InterPro" id="IPR037381">
    <property type="entry name" value="RFWD3"/>
</dbReference>
<dbReference type="RefSeq" id="NP_585769.1">
    <property type="nucleotide sequence ID" value="NM_001041391.1"/>
</dbReference>
<keyword evidence="1" id="KW-0479">Metal-binding</keyword>
<dbReference type="GeneID" id="859192"/>
<evidence type="ECO:0000259" key="3">
    <source>
        <dbReference type="PROSITE" id="PS50089"/>
    </source>
</evidence>
<dbReference type="GO" id="GO:0004842">
    <property type="term" value="F:ubiquitin-protein transferase activity"/>
    <property type="evidence" value="ECO:0007669"/>
    <property type="project" value="InterPro"/>
</dbReference>
<dbReference type="InParanoid" id="Q8SVE9"/>
<dbReference type="SUPFAM" id="SSF57850">
    <property type="entry name" value="RING/U-box"/>
    <property type="match status" value="1"/>
</dbReference>
<dbReference type="STRING" id="284813.Q8SVE9"/>
<gene>
    <name evidence="4" type="ordered locus">ECU06_0130</name>
</gene>
<evidence type="ECO:0000256" key="2">
    <source>
        <dbReference type="SAM" id="Coils"/>
    </source>
</evidence>
<organism evidence="4 5">
    <name type="scientific">Encephalitozoon cuniculi (strain GB-M1)</name>
    <name type="common">Microsporidian parasite</name>
    <dbReference type="NCBI Taxonomy" id="284813"/>
    <lineage>
        <taxon>Eukaryota</taxon>
        <taxon>Fungi</taxon>
        <taxon>Fungi incertae sedis</taxon>
        <taxon>Microsporidia</taxon>
        <taxon>Unikaryonidae</taxon>
        <taxon>Encephalitozoon</taxon>
    </lineage>
</organism>
<proteinExistence type="predicted"/>
<dbReference type="SUPFAM" id="SSF50969">
    <property type="entry name" value="YVTN repeat-like/Quinoprotein amine dehydrogenase"/>
    <property type="match status" value="1"/>
</dbReference>
<name>Q8SVE9_ENCCU</name>
<dbReference type="Pfam" id="PF13639">
    <property type="entry name" value="zf-RING_2"/>
    <property type="match status" value="1"/>
</dbReference>
<dbReference type="VEuPathDB" id="MicrosporidiaDB:ECU06_0130"/>
<dbReference type="GO" id="GO:0036297">
    <property type="term" value="P:interstrand cross-link repair"/>
    <property type="evidence" value="ECO:0007669"/>
    <property type="project" value="InterPro"/>
</dbReference>
<dbReference type="GO" id="GO:0008270">
    <property type="term" value="F:zinc ion binding"/>
    <property type="evidence" value="ECO:0007669"/>
    <property type="project" value="UniProtKB-KW"/>
</dbReference>
<dbReference type="SMART" id="SM00184">
    <property type="entry name" value="RING"/>
    <property type="match status" value="1"/>
</dbReference>
<dbReference type="AlphaFoldDB" id="Q8SVE9"/>
<dbReference type="OMA" id="NSCIRKW"/>
<evidence type="ECO:0000313" key="5">
    <source>
        <dbReference type="Proteomes" id="UP000000819"/>
    </source>
</evidence>
<keyword evidence="2" id="KW-0175">Coiled coil</keyword>
<dbReference type="HOGENOM" id="CLU_637927_0_0_1"/>
<evidence type="ECO:0000256" key="1">
    <source>
        <dbReference type="PROSITE-ProRule" id="PRU00175"/>
    </source>
</evidence>
<dbReference type="PANTHER" id="PTHR16047:SF7">
    <property type="entry name" value="E3 UBIQUITIN-PROTEIN LIGASE RFWD3"/>
    <property type="match status" value="1"/>
</dbReference>
<accession>Q8SVE9</accession>
<dbReference type="KEGG" id="ecu:ECU06_0130"/>
<dbReference type="Proteomes" id="UP000000819">
    <property type="component" value="Chromosome VI"/>
</dbReference>
<dbReference type="PANTHER" id="PTHR16047">
    <property type="entry name" value="RFWD3 PROTEIN"/>
    <property type="match status" value="1"/>
</dbReference>
<keyword evidence="1" id="KW-0862">Zinc</keyword>
<reference evidence="4 5" key="1">
    <citation type="journal article" date="2001" name="Nature">
        <title>Genome sequence and gene compaction of the eukaryote parasite Encephalitozoon cuniculi.</title>
        <authorList>
            <person name="Katinka M.D."/>
            <person name="Duprat S."/>
            <person name="Cornillot E."/>
            <person name="Metenier G."/>
            <person name="Thomarat F."/>
            <person name="Prensier G."/>
            <person name="Barbe V."/>
            <person name="Peyretaillade E."/>
            <person name="Brottier P."/>
            <person name="Wincker P."/>
            <person name="Delbac F."/>
            <person name="El Alaoui H."/>
            <person name="Peyret P."/>
            <person name="Saurin W."/>
            <person name="Gouy M."/>
            <person name="Weissenbach J."/>
            <person name="Vivares C.P."/>
        </authorList>
    </citation>
    <scope>NUCLEOTIDE SEQUENCE [LARGE SCALE GENOMIC DNA]</scope>
    <source>
        <strain evidence="4 5">GB-M1</strain>
    </source>
</reference>
<dbReference type="PROSITE" id="PS50089">
    <property type="entry name" value="ZF_RING_2"/>
    <property type="match status" value="1"/>
</dbReference>
<keyword evidence="1" id="KW-0863">Zinc-finger</keyword>
<dbReference type="EMBL" id="AL590446">
    <property type="protein sequence ID" value="CAD25373.1"/>
    <property type="molecule type" value="Genomic_DNA"/>
</dbReference>
<dbReference type="Gene3D" id="3.30.40.10">
    <property type="entry name" value="Zinc/RING finger domain, C3HC4 (zinc finger)"/>
    <property type="match status" value="1"/>
</dbReference>
<dbReference type="InterPro" id="IPR013083">
    <property type="entry name" value="Znf_RING/FYVE/PHD"/>
</dbReference>
<feature type="coiled-coil region" evidence="2">
    <location>
        <begin position="83"/>
        <end position="117"/>
    </location>
</feature>
<feature type="domain" description="RING-type" evidence="3">
    <location>
        <begin position="7"/>
        <end position="52"/>
    </location>
</feature>
<evidence type="ECO:0000313" key="4">
    <source>
        <dbReference type="EMBL" id="CAD25373.1"/>
    </source>
</evidence>
<protein>
    <recommendedName>
        <fullName evidence="3">RING-type domain-containing protein</fullName>
    </recommendedName>
</protein>
<dbReference type="GO" id="GO:0016567">
    <property type="term" value="P:protein ubiquitination"/>
    <property type="evidence" value="ECO:0007669"/>
    <property type="project" value="InterPro"/>
</dbReference>
<sequence>MDCGTICPICFSEYTTAGNHRIVSLQCGHLFGSQCIEKWIGKKTKMQCPLCSGKSTKRQIRPIYASKVVAMDTENEQRLLERCREEEKKNKEHVEVNAELRAQIAALKAELARISQERVGDAFAIHKQKKISVSVGFNATNSLIGYDESSSTLVVTRKSGKSVGVQKFESHDFSKSEFIGLGEGSFIRSMSLSPFNEGIGLFPTGNVLNIMDVYSSCVVSQCIVYNQIESICFDRDDRNVIYCGDNRGVVYFINASSPETFKMLKVSNMSIHSICKKGLAVFASTVYQTYKIVFSAECLPCTLEVEPYSICTNMAAHGNHLLLTFRSIDFRVRHFVWGERETYFSLGIKQTRRHRDKIYRNYIYVVDDERNTIRILRLHSLEVVYTYAFKEKVLDFFVNDTFLFVLTKFIVHIFSNSV</sequence>
<dbReference type="GO" id="GO:0005634">
    <property type="term" value="C:nucleus"/>
    <property type="evidence" value="ECO:0007669"/>
    <property type="project" value="InterPro"/>
</dbReference>
<reference evidence="4 5" key="2">
    <citation type="journal article" date="2009" name="BMC Genomics">
        <title>Identification of transcriptional signals in Encephalitozoon cuniculi widespread among Microsporidia phylum: support for accurate structural genome annotation.</title>
        <authorList>
            <person name="Peyretaillade E."/>
            <person name="Goncalves O."/>
            <person name="Terrat S."/>
            <person name="Dugat-Bony E."/>
            <person name="Wincker P."/>
            <person name="Cornman R.S."/>
            <person name="Evans J.D."/>
            <person name="Delbac F."/>
            <person name="Peyret P."/>
        </authorList>
    </citation>
    <scope>NUCLEOTIDE SEQUENCE [LARGE SCALE GENOMIC DNA]</scope>
    <source>
        <strain evidence="4 5">GB-M1</strain>
    </source>
</reference>
<keyword evidence="5" id="KW-1185">Reference proteome</keyword>
<dbReference type="OrthoDB" id="8062037at2759"/>
<dbReference type="CDD" id="cd16450">
    <property type="entry name" value="mRING-C3HGC3_RFWD3"/>
    <property type="match status" value="1"/>
</dbReference>